<gene>
    <name evidence="3" type="ORF">TVY486_0904050</name>
</gene>
<feature type="compositionally biased region" description="Basic and acidic residues" evidence="1">
    <location>
        <begin position="1"/>
        <end position="20"/>
    </location>
</feature>
<proteinExistence type="predicted"/>
<keyword evidence="2" id="KW-0812">Transmembrane</keyword>
<feature type="transmembrane region" description="Helical" evidence="2">
    <location>
        <begin position="217"/>
        <end position="236"/>
    </location>
</feature>
<dbReference type="AlphaFoldDB" id="G0U2T0"/>
<dbReference type="EMBL" id="HE573025">
    <property type="protein sequence ID" value="CCC50584.1"/>
    <property type="molecule type" value="Genomic_DNA"/>
</dbReference>
<organism evidence="3">
    <name type="scientific">Trypanosoma vivax (strain Y486)</name>
    <dbReference type="NCBI Taxonomy" id="1055687"/>
    <lineage>
        <taxon>Eukaryota</taxon>
        <taxon>Discoba</taxon>
        <taxon>Euglenozoa</taxon>
        <taxon>Kinetoplastea</taxon>
        <taxon>Metakinetoplastina</taxon>
        <taxon>Trypanosomatida</taxon>
        <taxon>Trypanosomatidae</taxon>
        <taxon>Trypanosoma</taxon>
        <taxon>Duttonella</taxon>
    </lineage>
</organism>
<sequence>MGDKQGEITESGHHARREVQTEASSAALPASTVPASLYNAALATPGQNVQGDTRQVPLQTEQATLTNNEATNTGLVSSNLSPVGYGGLGMGLMGYGGLGMGYGGLGMGYGGLGMGYGGVGVPEDFQRSQMTFMLVGRLLEMCTMFSGVIQMTFGSVLQFMGSYIGMSQHYNQLKSGMYMDETGKWVSVPKRLTRKSSIYSPRARGLDKGRNHVGSRLILLNAFRYLIFMFIAILLARRITGGCGVRLTS</sequence>
<evidence type="ECO:0008006" key="4">
    <source>
        <dbReference type="Google" id="ProtNLM"/>
    </source>
</evidence>
<protein>
    <recommendedName>
        <fullName evidence="4">Peroxin-13</fullName>
    </recommendedName>
</protein>
<feature type="transmembrane region" description="Helical" evidence="2">
    <location>
        <begin position="138"/>
        <end position="160"/>
    </location>
</feature>
<evidence type="ECO:0000256" key="1">
    <source>
        <dbReference type="SAM" id="MobiDB-lite"/>
    </source>
</evidence>
<evidence type="ECO:0000313" key="3">
    <source>
        <dbReference type="EMBL" id="CCC50584.1"/>
    </source>
</evidence>
<reference evidence="3" key="1">
    <citation type="journal article" date="2012" name="Proc. Natl. Acad. Sci. U.S.A.">
        <title>Antigenic diversity is generated by distinct evolutionary mechanisms in African trypanosome species.</title>
        <authorList>
            <person name="Jackson A.P."/>
            <person name="Berry A."/>
            <person name="Aslett M."/>
            <person name="Allison H.C."/>
            <person name="Burton P."/>
            <person name="Vavrova-Anderson J."/>
            <person name="Brown R."/>
            <person name="Browne H."/>
            <person name="Corton N."/>
            <person name="Hauser H."/>
            <person name="Gamble J."/>
            <person name="Gilderthorp R."/>
            <person name="Marcello L."/>
            <person name="McQuillan J."/>
            <person name="Otto T.D."/>
            <person name="Quail M.A."/>
            <person name="Sanders M.J."/>
            <person name="van Tonder A."/>
            <person name="Ginger M.L."/>
            <person name="Field M.C."/>
            <person name="Barry J.D."/>
            <person name="Hertz-Fowler C."/>
            <person name="Berriman M."/>
        </authorList>
    </citation>
    <scope>NUCLEOTIDE SEQUENCE</scope>
    <source>
        <strain evidence="3">Y486</strain>
    </source>
</reference>
<keyword evidence="2" id="KW-1133">Transmembrane helix</keyword>
<accession>G0U2T0</accession>
<name>G0U2T0_TRYVY</name>
<keyword evidence="2" id="KW-0472">Membrane</keyword>
<evidence type="ECO:0000256" key="2">
    <source>
        <dbReference type="SAM" id="Phobius"/>
    </source>
</evidence>
<feature type="region of interest" description="Disordered" evidence="1">
    <location>
        <begin position="1"/>
        <end position="28"/>
    </location>
</feature>